<dbReference type="InterPro" id="IPR039426">
    <property type="entry name" value="TonB-dep_rcpt-like"/>
</dbReference>
<dbReference type="HOGENOM" id="CLU_004317_0_1_10"/>
<reference evidence="12" key="1">
    <citation type="submission" date="2011-03" db="EMBL/GenBank/DDBJ databases">
        <title>Complete sequence of Sphingobacterium sp. 21.</title>
        <authorList>
            <consortium name="US DOE Joint Genome Institute"/>
            <person name="Lucas S."/>
            <person name="Copeland A."/>
            <person name="Lapidus A."/>
            <person name="Cheng J.-F."/>
            <person name="Goodwin L."/>
            <person name="Pitluck S."/>
            <person name="Davenport K."/>
            <person name="Detter J.C."/>
            <person name="Han C."/>
            <person name="Tapia R."/>
            <person name="Land M."/>
            <person name="Hauser L."/>
            <person name="Kyrpides N."/>
            <person name="Ivanova N."/>
            <person name="Ovchinnikova G."/>
            <person name="Pagani I."/>
            <person name="Siebers A.K."/>
            <person name="Allgaier M."/>
            <person name="Thelen M.P."/>
            <person name="Hugenholtz P."/>
            <person name="Woyke T."/>
        </authorList>
    </citation>
    <scope>NUCLEOTIDE SEQUENCE</scope>
    <source>
        <strain evidence="12">21</strain>
    </source>
</reference>
<dbReference type="eggNOG" id="COG1629">
    <property type="taxonomic scope" value="Bacteria"/>
</dbReference>
<evidence type="ECO:0000256" key="5">
    <source>
        <dbReference type="ARBA" id="ARBA00022729"/>
    </source>
</evidence>
<dbReference type="Pfam" id="PF07715">
    <property type="entry name" value="Plug"/>
    <property type="match status" value="1"/>
</dbReference>
<dbReference type="Gene3D" id="2.170.130.10">
    <property type="entry name" value="TonB-dependent receptor, plug domain"/>
    <property type="match status" value="1"/>
</dbReference>
<feature type="domain" description="TonB-dependent receptor plug" evidence="11">
    <location>
        <begin position="131"/>
        <end position="234"/>
    </location>
</feature>
<name>F4C1V2_SPHS2</name>
<keyword evidence="7 8" id="KW-0998">Cell outer membrane</keyword>
<evidence type="ECO:0000256" key="8">
    <source>
        <dbReference type="PROSITE-ProRule" id="PRU01360"/>
    </source>
</evidence>
<gene>
    <name evidence="12" type="ordered locus">Sph21_2905</name>
</gene>
<proteinExistence type="inferred from homology"/>
<evidence type="ECO:0000313" key="12">
    <source>
        <dbReference type="EMBL" id="ADZ79452.1"/>
    </source>
</evidence>
<evidence type="ECO:0000256" key="2">
    <source>
        <dbReference type="ARBA" id="ARBA00022448"/>
    </source>
</evidence>
<comment type="subcellular location">
    <subcellularLocation>
        <location evidence="1 8">Cell outer membrane</location>
        <topology evidence="1 8">Multi-pass membrane protein</topology>
    </subcellularLocation>
</comment>
<feature type="signal peptide" evidence="10">
    <location>
        <begin position="1"/>
        <end position="36"/>
    </location>
</feature>
<dbReference type="Pfam" id="PF13715">
    <property type="entry name" value="CarbopepD_reg_2"/>
    <property type="match status" value="1"/>
</dbReference>
<dbReference type="InterPro" id="IPR037066">
    <property type="entry name" value="Plug_dom_sf"/>
</dbReference>
<evidence type="ECO:0000256" key="10">
    <source>
        <dbReference type="SAM" id="SignalP"/>
    </source>
</evidence>
<dbReference type="STRING" id="743722.Sph21_2905"/>
<dbReference type="SUPFAM" id="SSF56935">
    <property type="entry name" value="Porins"/>
    <property type="match status" value="1"/>
</dbReference>
<evidence type="ECO:0000256" key="9">
    <source>
        <dbReference type="SAM" id="MobiDB-lite"/>
    </source>
</evidence>
<dbReference type="InterPro" id="IPR023996">
    <property type="entry name" value="TonB-dep_OMP_SusC/RagA"/>
</dbReference>
<feature type="chain" id="PRO_5003305960" evidence="10">
    <location>
        <begin position="37"/>
        <end position="1031"/>
    </location>
</feature>
<dbReference type="NCBIfam" id="TIGR04057">
    <property type="entry name" value="SusC_RagA_signa"/>
    <property type="match status" value="1"/>
</dbReference>
<dbReference type="OrthoDB" id="600887at2"/>
<feature type="region of interest" description="Disordered" evidence="9">
    <location>
        <begin position="491"/>
        <end position="511"/>
    </location>
</feature>
<organism evidence="12">
    <name type="scientific">Sphingobacterium sp. (strain 21)</name>
    <dbReference type="NCBI Taxonomy" id="743722"/>
    <lineage>
        <taxon>Bacteria</taxon>
        <taxon>Pseudomonadati</taxon>
        <taxon>Bacteroidota</taxon>
        <taxon>Sphingobacteriia</taxon>
        <taxon>Sphingobacteriales</taxon>
        <taxon>Sphingobacteriaceae</taxon>
        <taxon>Sphingobacterium</taxon>
    </lineage>
</organism>
<keyword evidence="6 8" id="KW-0472">Membrane</keyword>
<dbReference type="GO" id="GO:0044718">
    <property type="term" value="P:siderophore transmembrane transport"/>
    <property type="evidence" value="ECO:0007669"/>
    <property type="project" value="TreeGrafter"/>
</dbReference>
<dbReference type="PANTHER" id="PTHR30069">
    <property type="entry name" value="TONB-DEPENDENT OUTER MEMBRANE RECEPTOR"/>
    <property type="match status" value="1"/>
</dbReference>
<dbReference type="PANTHER" id="PTHR30069:SF29">
    <property type="entry name" value="HEMOGLOBIN AND HEMOGLOBIN-HAPTOGLOBIN-BINDING PROTEIN 1-RELATED"/>
    <property type="match status" value="1"/>
</dbReference>
<dbReference type="AlphaFoldDB" id="F4C1V2"/>
<dbReference type="NCBIfam" id="TIGR04056">
    <property type="entry name" value="OMP_RagA_SusC"/>
    <property type="match status" value="1"/>
</dbReference>
<evidence type="ECO:0000256" key="3">
    <source>
        <dbReference type="ARBA" id="ARBA00022452"/>
    </source>
</evidence>
<protein>
    <submittedName>
        <fullName evidence="12">TonB-dependent receptor plug</fullName>
    </submittedName>
</protein>
<dbReference type="KEGG" id="shg:Sph21_2905"/>
<dbReference type="GO" id="GO:0015344">
    <property type="term" value="F:siderophore uptake transmembrane transporter activity"/>
    <property type="evidence" value="ECO:0007669"/>
    <property type="project" value="TreeGrafter"/>
</dbReference>
<keyword evidence="12" id="KW-0675">Receptor</keyword>
<dbReference type="GO" id="GO:0009279">
    <property type="term" value="C:cell outer membrane"/>
    <property type="evidence" value="ECO:0007669"/>
    <property type="project" value="UniProtKB-SubCell"/>
</dbReference>
<dbReference type="FunFam" id="2.170.130.10:FF:000003">
    <property type="entry name" value="SusC/RagA family TonB-linked outer membrane protein"/>
    <property type="match status" value="1"/>
</dbReference>
<accession>F4C1V2</accession>
<dbReference type="InterPro" id="IPR012910">
    <property type="entry name" value="Plug_dom"/>
</dbReference>
<comment type="similarity">
    <text evidence="8">Belongs to the TonB-dependent receptor family.</text>
</comment>
<evidence type="ECO:0000256" key="1">
    <source>
        <dbReference type="ARBA" id="ARBA00004571"/>
    </source>
</evidence>
<evidence type="ECO:0000256" key="7">
    <source>
        <dbReference type="ARBA" id="ARBA00023237"/>
    </source>
</evidence>
<dbReference type="PATRIC" id="fig|743722.3.peg.3105"/>
<dbReference type="InterPro" id="IPR008969">
    <property type="entry name" value="CarboxyPept-like_regulatory"/>
</dbReference>
<keyword evidence="3 8" id="KW-1134">Transmembrane beta strand</keyword>
<keyword evidence="5 10" id="KW-0732">Signal</keyword>
<dbReference type="InterPro" id="IPR023997">
    <property type="entry name" value="TonB-dep_OMP_SusC/RagA_CS"/>
</dbReference>
<dbReference type="SUPFAM" id="SSF49464">
    <property type="entry name" value="Carboxypeptidase regulatory domain-like"/>
    <property type="match status" value="1"/>
</dbReference>
<evidence type="ECO:0000256" key="4">
    <source>
        <dbReference type="ARBA" id="ARBA00022692"/>
    </source>
</evidence>
<dbReference type="InterPro" id="IPR036942">
    <property type="entry name" value="Beta-barrel_TonB_sf"/>
</dbReference>
<evidence type="ECO:0000259" key="11">
    <source>
        <dbReference type="Pfam" id="PF07715"/>
    </source>
</evidence>
<keyword evidence="4 8" id="KW-0812">Transmembrane</keyword>
<feature type="compositionally biased region" description="Polar residues" evidence="9">
    <location>
        <begin position="491"/>
        <end position="508"/>
    </location>
</feature>
<keyword evidence="2 8" id="KW-0813">Transport</keyword>
<sequence length="1031" mass="115348">MKKIKTRPLKQRSLIFADYRFRCLLAFLLYAATAYSQQTFTIQGTVKATDTKESLPGVSIVANNKAIAISDANGNFAVKVNANTSIIFKYVGYRPYTLNVTSNLTKLSISLESANTLLEDVVVVGYGTQKKENVTGSVSTLDMKEKEGSPTTNISNALAGMPGMFVRLGQSQPGIDRSEIRIRGMGTLSNNNPLVLVNGIEYSMDELNPDDIQTVTVLKDASAAIYGSRAANGVILITTKKGTGVSQVNYNYYNGIQNPTRMPDVIWDPIQYMRLKNQALANQGQAPVYSDSQIEEYQAGMASDPHTYPANNWFDIALKDGNIQKHNLSFGGSSDTYQYRLSLGYLDRDGIIIGPSDNEKRYSLGFNASINISQRLKVGASIDGYYRNYEQPFYGNNFFQYLSRTLPILTDRLADGRYGNSWLSTPGRNNWENPRMIAETGYSKKIVQRFLASVFGEYKLPWNITYNIKFGADKYDGLLSQFTPQVQSFNPKTLKPTNWNSPATAPRSNKTDDNDLNLHFYNTLDWKQQFKQKHNVAIMAGSAYDYFSNGQFAAEMTGYLDETLTALSVGSIRNAISGKTTEDVLISYFGRANYDYKNKYLLEATFRYDGSSRFSKENRWGFFPSILAGWRIDQENFFNSNTVNLLKLRASVGRLGNQAVELYSYENNIELKQDYSFGGPSGLLAPGAAALAYADPRTTWETTTTYNGGLDIELMQSKLNLTADVYKKHTTGILRTVNFPSQVGLTGPKRNVGTVDNTGYELTAQYRDQIGAVSYGIQGNVAYNKNKVIDLDGQILYDFDTNLSTITKEGLPISAHYLLQADGFFQNQEEIDNHAFQSNATRPGYIKYKDINGDNIINGEDRVALDESSAIPKYTYGFGFNIDYKGLSFRAFFQGIAGLRIYPMANLAYPFNNGAGATTEWLTDAWTPENTQARLPIVTESTGNKDNFLQSDFWLKSGSYLRLKNVQLAYLIPQKWTSKINIAKVSVFVNAENFLTFSKYKDFDPETIINYSSLYHYPMLKTFSGGINVTF</sequence>
<evidence type="ECO:0000256" key="6">
    <source>
        <dbReference type="ARBA" id="ARBA00023136"/>
    </source>
</evidence>
<dbReference type="EMBL" id="CP002584">
    <property type="protein sequence ID" value="ADZ79452.1"/>
    <property type="molecule type" value="Genomic_DNA"/>
</dbReference>
<dbReference type="Gene3D" id="2.40.170.20">
    <property type="entry name" value="TonB-dependent receptor, beta-barrel domain"/>
    <property type="match status" value="1"/>
</dbReference>
<dbReference type="PROSITE" id="PS52016">
    <property type="entry name" value="TONB_DEPENDENT_REC_3"/>
    <property type="match status" value="1"/>
</dbReference>